<comment type="caution">
    <text evidence="2">The sequence shown here is derived from an EMBL/GenBank/DDBJ whole genome shotgun (WGS) entry which is preliminary data.</text>
</comment>
<organism evidence="2 3">
    <name type="scientific">Portunus trituberculatus</name>
    <name type="common">Swimming crab</name>
    <name type="synonym">Neptunus trituberculatus</name>
    <dbReference type="NCBI Taxonomy" id="210409"/>
    <lineage>
        <taxon>Eukaryota</taxon>
        <taxon>Metazoa</taxon>
        <taxon>Ecdysozoa</taxon>
        <taxon>Arthropoda</taxon>
        <taxon>Crustacea</taxon>
        <taxon>Multicrustacea</taxon>
        <taxon>Malacostraca</taxon>
        <taxon>Eumalacostraca</taxon>
        <taxon>Eucarida</taxon>
        <taxon>Decapoda</taxon>
        <taxon>Pleocyemata</taxon>
        <taxon>Brachyura</taxon>
        <taxon>Eubrachyura</taxon>
        <taxon>Portunoidea</taxon>
        <taxon>Portunidae</taxon>
        <taxon>Portuninae</taxon>
        <taxon>Portunus</taxon>
    </lineage>
</organism>
<accession>A0A5B7DTB1</accession>
<evidence type="ECO:0000256" key="1">
    <source>
        <dbReference type="SAM" id="MobiDB-lite"/>
    </source>
</evidence>
<protein>
    <submittedName>
        <fullName evidence="2">Uncharacterized protein</fullName>
    </submittedName>
</protein>
<evidence type="ECO:0000313" key="3">
    <source>
        <dbReference type="Proteomes" id="UP000324222"/>
    </source>
</evidence>
<reference evidence="2 3" key="1">
    <citation type="submission" date="2019-05" db="EMBL/GenBank/DDBJ databases">
        <title>Another draft genome of Portunus trituberculatus and its Hox gene families provides insights of decapod evolution.</title>
        <authorList>
            <person name="Jeong J.-H."/>
            <person name="Song I."/>
            <person name="Kim S."/>
            <person name="Choi T."/>
            <person name="Kim D."/>
            <person name="Ryu S."/>
            <person name="Kim W."/>
        </authorList>
    </citation>
    <scope>NUCLEOTIDE SEQUENCE [LARGE SCALE GENOMIC DNA]</scope>
    <source>
        <tissue evidence="2">Muscle</tissue>
    </source>
</reference>
<sequence length="230" mass="25180">MGGSYRETRHLSHPLTLRARRIFLRPSAGHPPPPPATSSNSGRDGTPYPALTSLRGSFITFTHGCPLIFLVRSQSQSPEPLHNLLPARQISVARLFDPSLSHSSTTLPSTPFGRKEKAVVFTKTSPASLTRLPYSSPPAPPTEIPQTDNAYLRDQTVARPSLRSSIVFTSPFMISCDERLTVEGNEERREAARGKGFLDYLQGSYRRGQRCTSASSASIEGFGLSIANRE</sequence>
<dbReference type="Proteomes" id="UP000324222">
    <property type="component" value="Unassembled WGS sequence"/>
</dbReference>
<keyword evidence="3" id="KW-1185">Reference proteome</keyword>
<dbReference type="AlphaFoldDB" id="A0A5B7DTB1"/>
<feature type="region of interest" description="Disordered" evidence="1">
    <location>
        <begin position="25"/>
        <end position="49"/>
    </location>
</feature>
<dbReference type="EMBL" id="VSRR010001340">
    <property type="protein sequence ID" value="MPC24515.1"/>
    <property type="molecule type" value="Genomic_DNA"/>
</dbReference>
<evidence type="ECO:0000313" key="2">
    <source>
        <dbReference type="EMBL" id="MPC24515.1"/>
    </source>
</evidence>
<gene>
    <name evidence="2" type="ORF">E2C01_017598</name>
</gene>
<name>A0A5B7DTB1_PORTR</name>
<proteinExistence type="predicted"/>